<evidence type="ECO:0000313" key="2">
    <source>
        <dbReference type="Proteomes" id="UP001481413"/>
    </source>
</evidence>
<reference evidence="1 2" key="1">
    <citation type="submission" date="2024-04" db="EMBL/GenBank/DDBJ databases">
        <title>Draft genome sequence of Thalassolituus maritimus NBRC 116585.</title>
        <authorList>
            <person name="Miyakawa T."/>
            <person name="Kusuya Y."/>
            <person name="Miura T."/>
        </authorList>
    </citation>
    <scope>NUCLEOTIDE SEQUENCE [LARGE SCALE GENOMIC DNA]</scope>
    <source>
        <strain evidence="1 2">5NW40-0001</strain>
    </source>
</reference>
<accession>A0ABQ0A365</accession>
<dbReference type="Proteomes" id="UP001481413">
    <property type="component" value="Unassembled WGS sequence"/>
</dbReference>
<dbReference type="EMBL" id="BAABWH010000011">
    <property type="protein sequence ID" value="GAA6146831.1"/>
    <property type="molecule type" value="Genomic_DNA"/>
</dbReference>
<organism evidence="1 2">
    <name type="scientific">Thalassolituus maritimus</name>
    <dbReference type="NCBI Taxonomy" id="484498"/>
    <lineage>
        <taxon>Bacteria</taxon>
        <taxon>Pseudomonadati</taxon>
        <taxon>Pseudomonadota</taxon>
        <taxon>Gammaproteobacteria</taxon>
        <taxon>Oceanospirillales</taxon>
        <taxon>Oceanospirillaceae</taxon>
        <taxon>Thalassolituus</taxon>
    </lineage>
</organism>
<keyword evidence="2" id="KW-1185">Reference proteome</keyword>
<proteinExistence type="predicted"/>
<comment type="caution">
    <text evidence="1">The sequence shown here is derived from an EMBL/GenBank/DDBJ whole genome shotgun (WGS) entry which is preliminary data.</text>
</comment>
<evidence type="ECO:0000313" key="1">
    <source>
        <dbReference type="EMBL" id="GAA6146831.1"/>
    </source>
</evidence>
<sequence length="72" mass="7724">MPRQRDAVNASENKKAPSGAFLLPSTSVSIVGTQQVHPYMLSCAIHGTDTRLTETEAPGLNLKPARIINPQP</sequence>
<protein>
    <submittedName>
        <fullName evidence="1">Uncharacterized protein</fullName>
    </submittedName>
</protein>
<gene>
    <name evidence="1" type="ORF">NBRC116585_29510</name>
</gene>
<name>A0ABQ0A365_9GAMM</name>